<organism evidence="2">
    <name type="scientific">Drosophila persimilis</name>
    <name type="common">Fruit fly</name>
    <dbReference type="NCBI Taxonomy" id="7234"/>
    <lineage>
        <taxon>Eukaryota</taxon>
        <taxon>Metazoa</taxon>
        <taxon>Ecdysozoa</taxon>
        <taxon>Arthropoda</taxon>
        <taxon>Hexapoda</taxon>
        <taxon>Insecta</taxon>
        <taxon>Pterygota</taxon>
        <taxon>Neoptera</taxon>
        <taxon>Endopterygota</taxon>
        <taxon>Diptera</taxon>
        <taxon>Brachycera</taxon>
        <taxon>Muscomorpha</taxon>
        <taxon>Ephydroidea</taxon>
        <taxon>Drosophilidae</taxon>
        <taxon>Drosophila</taxon>
        <taxon>Sophophora</taxon>
    </lineage>
</organism>
<protein>
    <submittedName>
        <fullName evidence="1">GL22129</fullName>
    </submittedName>
</protein>
<dbReference type="OMA" id="QAQHENK"/>
<accession>B4GF28</accession>
<gene>
    <name evidence="1" type="primary">Dper\GL22129</name>
    <name evidence="1" type="ORF">Dper_GL22129</name>
</gene>
<evidence type="ECO:0000313" key="2">
    <source>
        <dbReference type="Proteomes" id="UP000008744"/>
    </source>
</evidence>
<name>B4GF28_DROPE</name>
<keyword evidence="2" id="KW-1185">Reference proteome</keyword>
<sequence length="127" mass="14444">MESSSNDNRTLLSTAAANTNLKKAQFVAYTLLFPKNSVTDLSKILNVKFKAIQGIQFTILIPKEPKRIILTTPKLIDKKAEQSEYIDNCKNKGFLMSRNDKDIKTIKEMPLQAQHENKLKTSLVQFD</sequence>
<dbReference type="Proteomes" id="UP000008744">
    <property type="component" value="Unassembled WGS sequence"/>
</dbReference>
<evidence type="ECO:0000313" key="1">
    <source>
        <dbReference type="EMBL" id="EDW34213.1"/>
    </source>
</evidence>
<dbReference type="HOGENOM" id="CLU_1972791_0_0_1"/>
<dbReference type="EMBL" id="CH479182">
    <property type="protein sequence ID" value="EDW34213.1"/>
    <property type="molecule type" value="Genomic_DNA"/>
</dbReference>
<reference evidence="1 2" key="1">
    <citation type="journal article" date="2007" name="Nature">
        <title>Evolution of genes and genomes on the Drosophila phylogeny.</title>
        <authorList>
            <consortium name="Drosophila 12 Genomes Consortium"/>
            <person name="Clark A.G."/>
            <person name="Eisen M.B."/>
            <person name="Smith D.R."/>
            <person name="Bergman C.M."/>
            <person name="Oliver B."/>
            <person name="Markow T.A."/>
            <person name="Kaufman T.C."/>
            <person name="Kellis M."/>
            <person name="Gelbart W."/>
            <person name="Iyer V.N."/>
            <person name="Pollard D.A."/>
            <person name="Sackton T.B."/>
            <person name="Larracuente A.M."/>
            <person name="Singh N.D."/>
            <person name="Abad J.P."/>
            <person name="Abt D.N."/>
            <person name="Adryan B."/>
            <person name="Aguade M."/>
            <person name="Akashi H."/>
            <person name="Anderson W.W."/>
            <person name="Aquadro C.F."/>
            <person name="Ardell D.H."/>
            <person name="Arguello R."/>
            <person name="Artieri C.G."/>
            <person name="Barbash D.A."/>
            <person name="Barker D."/>
            <person name="Barsanti P."/>
            <person name="Batterham P."/>
            <person name="Batzoglou S."/>
            <person name="Begun D."/>
            <person name="Bhutkar A."/>
            <person name="Blanco E."/>
            <person name="Bosak S.A."/>
            <person name="Bradley R.K."/>
            <person name="Brand A.D."/>
            <person name="Brent M.R."/>
            <person name="Brooks A.N."/>
            <person name="Brown R.H."/>
            <person name="Butlin R.K."/>
            <person name="Caggese C."/>
            <person name="Calvi B.R."/>
            <person name="Bernardo de Carvalho A."/>
            <person name="Caspi A."/>
            <person name="Castrezana S."/>
            <person name="Celniker S.E."/>
            <person name="Chang J.L."/>
            <person name="Chapple C."/>
            <person name="Chatterji S."/>
            <person name="Chinwalla A."/>
            <person name="Civetta A."/>
            <person name="Clifton S.W."/>
            <person name="Comeron J.M."/>
            <person name="Costello J.C."/>
            <person name="Coyne J.A."/>
            <person name="Daub J."/>
            <person name="David R.G."/>
            <person name="Delcher A.L."/>
            <person name="Delehaunty K."/>
            <person name="Do C.B."/>
            <person name="Ebling H."/>
            <person name="Edwards K."/>
            <person name="Eickbush T."/>
            <person name="Evans J.D."/>
            <person name="Filipski A."/>
            <person name="Findeiss S."/>
            <person name="Freyhult E."/>
            <person name="Fulton L."/>
            <person name="Fulton R."/>
            <person name="Garcia A.C."/>
            <person name="Gardiner A."/>
            <person name="Garfield D.A."/>
            <person name="Garvin B.E."/>
            <person name="Gibson G."/>
            <person name="Gilbert D."/>
            <person name="Gnerre S."/>
            <person name="Godfrey J."/>
            <person name="Good R."/>
            <person name="Gotea V."/>
            <person name="Gravely B."/>
            <person name="Greenberg A.J."/>
            <person name="Griffiths-Jones S."/>
            <person name="Gross S."/>
            <person name="Guigo R."/>
            <person name="Gustafson E.A."/>
            <person name="Haerty W."/>
            <person name="Hahn M.W."/>
            <person name="Halligan D.L."/>
            <person name="Halpern A.L."/>
            <person name="Halter G.M."/>
            <person name="Han M.V."/>
            <person name="Heger A."/>
            <person name="Hillier L."/>
            <person name="Hinrichs A.S."/>
            <person name="Holmes I."/>
            <person name="Hoskins R.A."/>
            <person name="Hubisz M.J."/>
            <person name="Hultmark D."/>
            <person name="Huntley M.A."/>
            <person name="Jaffe D.B."/>
            <person name="Jagadeeshan S."/>
            <person name="Jeck W.R."/>
            <person name="Johnson J."/>
            <person name="Jones C.D."/>
            <person name="Jordan W.C."/>
            <person name="Karpen G.H."/>
            <person name="Kataoka E."/>
            <person name="Keightley P.D."/>
            <person name="Kheradpour P."/>
            <person name="Kirkness E.F."/>
            <person name="Koerich L.B."/>
            <person name="Kristiansen K."/>
            <person name="Kudrna D."/>
            <person name="Kulathinal R.J."/>
            <person name="Kumar S."/>
            <person name="Kwok R."/>
            <person name="Lander E."/>
            <person name="Langley C.H."/>
            <person name="Lapoint R."/>
            <person name="Lazzaro B.P."/>
            <person name="Lee S.J."/>
            <person name="Levesque L."/>
            <person name="Li R."/>
            <person name="Lin C.F."/>
            <person name="Lin M.F."/>
            <person name="Lindblad-Toh K."/>
            <person name="Llopart A."/>
            <person name="Long M."/>
            <person name="Low L."/>
            <person name="Lozovsky E."/>
            <person name="Lu J."/>
            <person name="Luo M."/>
            <person name="Machado C.A."/>
            <person name="Makalowski W."/>
            <person name="Marzo M."/>
            <person name="Matsuda M."/>
            <person name="Matzkin L."/>
            <person name="McAllister B."/>
            <person name="McBride C.S."/>
            <person name="McKernan B."/>
            <person name="McKernan K."/>
            <person name="Mendez-Lago M."/>
            <person name="Minx P."/>
            <person name="Mollenhauer M.U."/>
            <person name="Montooth K."/>
            <person name="Mount S.M."/>
            <person name="Mu X."/>
            <person name="Myers E."/>
            <person name="Negre B."/>
            <person name="Newfeld S."/>
            <person name="Nielsen R."/>
            <person name="Noor M.A."/>
            <person name="O'Grady P."/>
            <person name="Pachter L."/>
            <person name="Papaceit M."/>
            <person name="Parisi M.J."/>
            <person name="Parisi M."/>
            <person name="Parts L."/>
            <person name="Pedersen J.S."/>
            <person name="Pesole G."/>
            <person name="Phillippy A.M."/>
            <person name="Ponting C.P."/>
            <person name="Pop M."/>
            <person name="Porcelli D."/>
            <person name="Powell J.R."/>
            <person name="Prohaska S."/>
            <person name="Pruitt K."/>
            <person name="Puig M."/>
            <person name="Quesneville H."/>
            <person name="Ram K.R."/>
            <person name="Rand D."/>
            <person name="Rasmussen M.D."/>
            <person name="Reed L.K."/>
            <person name="Reenan R."/>
            <person name="Reily A."/>
            <person name="Remington K.A."/>
            <person name="Rieger T.T."/>
            <person name="Ritchie M.G."/>
            <person name="Robin C."/>
            <person name="Rogers Y.H."/>
            <person name="Rohde C."/>
            <person name="Rozas J."/>
            <person name="Rubenfield M.J."/>
            <person name="Ruiz A."/>
            <person name="Russo S."/>
            <person name="Salzberg S.L."/>
            <person name="Sanchez-Gracia A."/>
            <person name="Saranga D.J."/>
            <person name="Sato H."/>
            <person name="Schaeffer S.W."/>
            <person name="Schatz M.C."/>
            <person name="Schlenke T."/>
            <person name="Schwartz R."/>
            <person name="Segarra C."/>
            <person name="Singh R.S."/>
            <person name="Sirot L."/>
            <person name="Sirota M."/>
            <person name="Sisneros N.B."/>
            <person name="Smith C.D."/>
            <person name="Smith T.F."/>
            <person name="Spieth J."/>
            <person name="Stage D.E."/>
            <person name="Stark A."/>
            <person name="Stephan W."/>
            <person name="Strausberg R.L."/>
            <person name="Strempel S."/>
            <person name="Sturgill D."/>
            <person name="Sutton G."/>
            <person name="Sutton G.G."/>
            <person name="Tao W."/>
            <person name="Teichmann S."/>
            <person name="Tobari Y.N."/>
            <person name="Tomimura Y."/>
            <person name="Tsolas J.M."/>
            <person name="Valente V.L."/>
            <person name="Venter E."/>
            <person name="Venter J.C."/>
            <person name="Vicario S."/>
            <person name="Vieira F.G."/>
            <person name="Vilella A.J."/>
            <person name="Villasante A."/>
            <person name="Walenz B."/>
            <person name="Wang J."/>
            <person name="Wasserman M."/>
            <person name="Watts T."/>
            <person name="Wilson D."/>
            <person name="Wilson R.K."/>
            <person name="Wing R.A."/>
            <person name="Wolfner M.F."/>
            <person name="Wong A."/>
            <person name="Wong G.K."/>
            <person name="Wu C.I."/>
            <person name="Wu G."/>
            <person name="Yamamoto D."/>
            <person name="Yang H.P."/>
            <person name="Yang S.P."/>
            <person name="Yorke J.A."/>
            <person name="Yoshida K."/>
            <person name="Zdobnov E."/>
            <person name="Zhang P."/>
            <person name="Zhang Y."/>
            <person name="Zimin A.V."/>
            <person name="Baldwin J."/>
            <person name="Abdouelleil A."/>
            <person name="Abdulkadir J."/>
            <person name="Abebe A."/>
            <person name="Abera B."/>
            <person name="Abreu J."/>
            <person name="Acer S.C."/>
            <person name="Aftuck L."/>
            <person name="Alexander A."/>
            <person name="An P."/>
            <person name="Anderson E."/>
            <person name="Anderson S."/>
            <person name="Arachi H."/>
            <person name="Azer M."/>
            <person name="Bachantsang P."/>
            <person name="Barry A."/>
            <person name="Bayul T."/>
            <person name="Berlin A."/>
            <person name="Bessette D."/>
            <person name="Bloom T."/>
            <person name="Blye J."/>
            <person name="Boguslavskiy L."/>
            <person name="Bonnet C."/>
            <person name="Boukhgalter B."/>
            <person name="Bourzgui I."/>
            <person name="Brown A."/>
            <person name="Cahill P."/>
            <person name="Channer S."/>
            <person name="Cheshatsang Y."/>
            <person name="Chuda L."/>
            <person name="Citroen M."/>
            <person name="Collymore A."/>
            <person name="Cooke P."/>
            <person name="Costello M."/>
            <person name="D'Aco K."/>
            <person name="Daza R."/>
            <person name="De Haan G."/>
            <person name="DeGray S."/>
            <person name="DeMaso C."/>
            <person name="Dhargay N."/>
            <person name="Dooley K."/>
            <person name="Dooley E."/>
            <person name="Doricent M."/>
            <person name="Dorje P."/>
            <person name="Dorjee K."/>
            <person name="Dupes A."/>
            <person name="Elong R."/>
            <person name="Falk J."/>
            <person name="Farina A."/>
            <person name="Faro S."/>
            <person name="Ferguson D."/>
            <person name="Fisher S."/>
            <person name="Foley C.D."/>
            <person name="Franke A."/>
            <person name="Friedrich D."/>
            <person name="Gadbois L."/>
            <person name="Gearin G."/>
            <person name="Gearin C.R."/>
            <person name="Giannoukos G."/>
            <person name="Goode T."/>
            <person name="Graham J."/>
            <person name="Grandbois E."/>
            <person name="Grewal S."/>
            <person name="Gyaltsen K."/>
            <person name="Hafez N."/>
            <person name="Hagos B."/>
            <person name="Hall J."/>
            <person name="Henson C."/>
            <person name="Hollinger A."/>
            <person name="Honan T."/>
            <person name="Huard M.D."/>
            <person name="Hughes L."/>
            <person name="Hurhula B."/>
            <person name="Husby M.E."/>
            <person name="Kamat A."/>
            <person name="Kanga B."/>
            <person name="Kashin S."/>
            <person name="Khazanovich D."/>
            <person name="Kisner P."/>
            <person name="Lance K."/>
            <person name="Lara M."/>
            <person name="Lee W."/>
            <person name="Lennon N."/>
            <person name="Letendre F."/>
            <person name="LeVine R."/>
            <person name="Lipovsky A."/>
            <person name="Liu X."/>
            <person name="Liu J."/>
            <person name="Liu S."/>
            <person name="Lokyitsang T."/>
            <person name="Lokyitsang Y."/>
            <person name="Lubonja R."/>
            <person name="Lui A."/>
            <person name="MacDonald P."/>
            <person name="Magnisalis V."/>
            <person name="Maru K."/>
            <person name="Matthews C."/>
            <person name="McCusker W."/>
            <person name="McDonough S."/>
            <person name="Mehta T."/>
            <person name="Meldrim J."/>
            <person name="Meneus L."/>
            <person name="Mihai O."/>
            <person name="Mihalev A."/>
            <person name="Mihova T."/>
            <person name="Mittelman R."/>
            <person name="Mlenga V."/>
            <person name="Montmayeur A."/>
            <person name="Mulrain L."/>
            <person name="Navidi A."/>
            <person name="Naylor J."/>
            <person name="Negash T."/>
            <person name="Nguyen T."/>
            <person name="Nguyen N."/>
            <person name="Nicol R."/>
            <person name="Norbu C."/>
            <person name="Norbu N."/>
            <person name="Novod N."/>
            <person name="O'Neill B."/>
            <person name="Osman S."/>
            <person name="Markiewicz E."/>
            <person name="Oyono O.L."/>
            <person name="Patti C."/>
            <person name="Phunkhang P."/>
            <person name="Pierre F."/>
            <person name="Priest M."/>
            <person name="Raghuraman S."/>
            <person name="Rege F."/>
            <person name="Reyes R."/>
            <person name="Rise C."/>
            <person name="Rogov P."/>
            <person name="Ross K."/>
            <person name="Ryan E."/>
            <person name="Settipalli S."/>
            <person name="Shea T."/>
            <person name="Sherpa N."/>
            <person name="Shi L."/>
            <person name="Shih D."/>
            <person name="Sparrow T."/>
            <person name="Spaulding J."/>
            <person name="Stalker J."/>
            <person name="Stange-Thomann N."/>
            <person name="Stavropoulos S."/>
            <person name="Stone C."/>
            <person name="Strader C."/>
            <person name="Tesfaye S."/>
            <person name="Thomson T."/>
            <person name="Thoulutsang Y."/>
            <person name="Thoulutsang D."/>
            <person name="Topham K."/>
            <person name="Topping I."/>
            <person name="Tsamla T."/>
            <person name="Vassiliev H."/>
            <person name="Vo A."/>
            <person name="Wangchuk T."/>
            <person name="Wangdi T."/>
            <person name="Weiand M."/>
            <person name="Wilkinson J."/>
            <person name="Wilson A."/>
            <person name="Yadav S."/>
            <person name="Young G."/>
            <person name="Yu Q."/>
            <person name="Zembek L."/>
            <person name="Zhong D."/>
            <person name="Zimmer A."/>
            <person name="Zwirko Z."/>
            <person name="Jaffe D.B."/>
            <person name="Alvarez P."/>
            <person name="Brockman W."/>
            <person name="Butler J."/>
            <person name="Chin C."/>
            <person name="Gnerre S."/>
            <person name="Grabherr M."/>
            <person name="Kleber M."/>
            <person name="Mauceli E."/>
            <person name="MacCallum I."/>
        </authorList>
    </citation>
    <scope>NUCLEOTIDE SEQUENCE [LARGE SCALE GENOMIC DNA]</scope>
    <source>
        <strain evidence="2">MSH-3 / Tucson 14011-0111.49</strain>
    </source>
</reference>
<dbReference type="AlphaFoldDB" id="B4GF28"/>
<proteinExistence type="predicted"/>